<reference evidence="2" key="1">
    <citation type="journal article" date="2009" name="Appl. Environ. Microbiol.">
        <title>Complete genome sequence of the chemolithoautotrophic marine magnetotactic coccus strain MC-1.</title>
        <authorList>
            <person name="Schubbe S."/>
            <person name="Williams T.J."/>
            <person name="Xie G."/>
            <person name="Kiss H.E."/>
            <person name="Brettin T.S."/>
            <person name="Martinez D."/>
            <person name="Ross C.A."/>
            <person name="Schuler D."/>
            <person name="Cox B.L."/>
            <person name="Nealson K.H."/>
            <person name="Bazylinski D.A."/>
        </authorList>
    </citation>
    <scope>NUCLEOTIDE SEQUENCE [LARGE SCALE GENOMIC DNA]</scope>
    <source>
        <strain evidence="2">ATCC BAA-1437 / JCM 17883 / MC-1</strain>
    </source>
</reference>
<accession>A0LCT4</accession>
<dbReference type="OrthoDB" id="9797716at2"/>
<dbReference type="InterPro" id="IPR036388">
    <property type="entry name" value="WH-like_DNA-bd_sf"/>
</dbReference>
<proteinExistence type="predicted"/>
<dbReference type="eggNOG" id="COG2378">
    <property type="taxonomic scope" value="Bacteria"/>
</dbReference>
<dbReference type="Proteomes" id="UP000002586">
    <property type="component" value="Chromosome"/>
</dbReference>
<protein>
    <submittedName>
        <fullName evidence="1">Putative transcriptional regulator</fullName>
    </submittedName>
</protein>
<dbReference type="Gene3D" id="1.10.10.10">
    <property type="entry name" value="Winged helix-like DNA-binding domain superfamily/Winged helix DNA-binding domain"/>
    <property type="match status" value="1"/>
</dbReference>
<organism evidence="1 2">
    <name type="scientific">Magnetococcus marinus (strain ATCC BAA-1437 / JCM 17883 / MC-1)</name>
    <dbReference type="NCBI Taxonomy" id="156889"/>
    <lineage>
        <taxon>Bacteria</taxon>
        <taxon>Pseudomonadati</taxon>
        <taxon>Pseudomonadota</taxon>
        <taxon>Magnetococcia</taxon>
        <taxon>Magnetococcales</taxon>
        <taxon>Magnetococcaceae</taxon>
        <taxon>Magnetococcus</taxon>
    </lineage>
</organism>
<dbReference type="SUPFAM" id="SSF46785">
    <property type="entry name" value="Winged helix' DNA-binding domain"/>
    <property type="match status" value="1"/>
</dbReference>
<gene>
    <name evidence="1" type="ordered locus">Mmc1_3287</name>
</gene>
<sequence>MSPELLRQNGPASLAQLKAELQAPKTTIYRNLNKMITEGRVWRNLISGDVTFSTEKVVPKVGSLTPRQKQAVAMAQAMERISRLELSKELGISPRTASRELATLVAFKILELDGKRGRHAAYRLCHTNHKCD</sequence>
<dbReference type="HOGENOM" id="CLU_1914528_0_0_5"/>
<dbReference type="STRING" id="156889.Mmc1_3287"/>
<dbReference type="KEGG" id="mgm:Mmc1_3287"/>
<evidence type="ECO:0000313" key="1">
    <source>
        <dbReference type="EMBL" id="ABK45777.1"/>
    </source>
</evidence>
<evidence type="ECO:0000313" key="2">
    <source>
        <dbReference type="Proteomes" id="UP000002586"/>
    </source>
</evidence>
<dbReference type="EMBL" id="CP000471">
    <property type="protein sequence ID" value="ABK45777.1"/>
    <property type="molecule type" value="Genomic_DNA"/>
</dbReference>
<dbReference type="AlphaFoldDB" id="A0LCT4"/>
<name>A0LCT4_MAGMM</name>
<reference evidence="1 2" key="2">
    <citation type="journal article" date="2012" name="Int. J. Syst. Evol. Microbiol.">
        <title>Magnetococcus marinus gen. nov., sp. nov., a marine, magnetotactic bacterium that represents a novel lineage (Magnetococcaceae fam. nov.; Magnetococcales ord. nov.) at the base of the Alphaproteobacteria.</title>
        <authorList>
            <person name="Bazylinski D.A."/>
            <person name="Williams T.J."/>
            <person name="Lefevre C.T."/>
            <person name="Berg R.J."/>
            <person name="Zhang C.L."/>
            <person name="Bowser S.S."/>
            <person name="Dean A.J."/>
            <person name="Beveridge T.J."/>
        </authorList>
    </citation>
    <scope>NUCLEOTIDE SEQUENCE [LARGE SCALE GENOMIC DNA]</scope>
    <source>
        <strain evidence="2">ATCC BAA-1437 / JCM 17883 / MC-1</strain>
    </source>
</reference>
<keyword evidence="2" id="KW-1185">Reference proteome</keyword>
<dbReference type="InterPro" id="IPR036390">
    <property type="entry name" value="WH_DNA-bd_sf"/>
</dbReference>